<dbReference type="Gene3D" id="3.80.10.10">
    <property type="entry name" value="Ribonuclease Inhibitor"/>
    <property type="match status" value="1"/>
</dbReference>
<dbReference type="EMBL" id="KK785210">
    <property type="protein sequence ID" value="KDO46428.1"/>
    <property type="molecule type" value="Genomic_DNA"/>
</dbReference>
<name>A0A067DUA8_CITSI</name>
<dbReference type="Proteomes" id="UP000027120">
    <property type="component" value="Unassembled WGS sequence"/>
</dbReference>
<protein>
    <submittedName>
        <fullName evidence="2">Uncharacterized protein</fullName>
    </submittedName>
</protein>
<evidence type="ECO:0000313" key="2">
    <source>
        <dbReference type="EMBL" id="KDO46428.1"/>
    </source>
</evidence>
<keyword evidence="3" id="KW-1185">Reference proteome</keyword>
<dbReference type="AlphaFoldDB" id="A0A067DUA8"/>
<gene>
    <name evidence="2" type="ORF">CISIN_1g038808mg</name>
</gene>
<feature type="region of interest" description="Disordered" evidence="1">
    <location>
        <begin position="1"/>
        <end position="32"/>
    </location>
</feature>
<evidence type="ECO:0000256" key="1">
    <source>
        <dbReference type="SAM" id="MobiDB-lite"/>
    </source>
</evidence>
<dbReference type="InterPro" id="IPR032675">
    <property type="entry name" value="LRR_dom_sf"/>
</dbReference>
<dbReference type="SMR" id="A0A067DUA8"/>
<proteinExistence type="predicted"/>
<accession>A0A067DUA8</accession>
<organism evidence="2 3">
    <name type="scientific">Citrus sinensis</name>
    <name type="common">Sweet orange</name>
    <name type="synonym">Citrus aurantium var. sinensis</name>
    <dbReference type="NCBI Taxonomy" id="2711"/>
    <lineage>
        <taxon>Eukaryota</taxon>
        <taxon>Viridiplantae</taxon>
        <taxon>Streptophyta</taxon>
        <taxon>Embryophyta</taxon>
        <taxon>Tracheophyta</taxon>
        <taxon>Spermatophyta</taxon>
        <taxon>Magnoliopsida</taxon>
        <taxon>eudicotyledons</taxon>
        <taxon>Gunneridae</taxon>
        <taxon>Pentapetalae</taxon>
        <taxon>rosids</taxon>
        <taxon>malvids</taxon>
        <taxon>Sapindales</taxon>
        <taxon>Rutaceae</taxon>
        <taxon>Aurantioideae</taxon>
        <taxon>Citrus</taxon>
    </lineage>
</organism>
<reference evidence="2 3" key="1">
    <citation type="submission" date="2014-04" db="EMBL/GenBank/DDBJ databases">
        <authorList>
            <consortium name="International Citrus Genome Consortium"/>
            <person name="Gmitter F."/>
            <person name="Chen C."/>
            <person name="Farmerie W."/>
            <person name="Harkins T."/>
            <person name="Desany B."/>
            <person name="Mohiuddin M."/>
            <person name="Kodira C."/>
            <person name="Borodovsky M."/>
            <person name="Lomsadze A."/>
            <person name="Burns P."/>
            <person name="Jenkins J."/>
            <person name="Prochnik S."/>
            <person name="Shu S."/>
            <person name="Chapman J."/>
            <person name="Pitluck S."/>
            <person name="Schmutz J."/>
            <person name="Rokhsar D."/>
        </authorList>
    </citation>
    <scope>NUCLEOTIDE SEQUENCE</scope>
</reference>
<dbReference type="SUPFAM" id="SSF52058">
    <property type="entry name" value="L domain-like"/>
    <property type="match status" value="1"/>
</dbReference>
<sequence length="185" mass="21180">MLQLRESDNEVSEANSDASEESIIKSETDEPVTTTNTYPLLDHLFLDRSCDSLKMFITRPIPKSPNLDSVSITKDHMSLAILDIKQCPKIVSFPERGLPLATPNLKLFVILDWKILEVIPNLRHSLSFLTELFIQECPKLVSTPGSFPETLRKLSIVSCHKFRPRRDWRLHKLENLRSLINIEDG</sequence>
<evidence type="ECO:0000313" key="3">
    <source>
        <dbReference type="Proteomes" id="UP000027120"/>
    </source>
</evidence>